<sequence length="406" mass="47444">MEAQDILDTSKLTFEGDFEQQVEEILLHVRLTKEEVLRLQTLFDDVYNALNKVWDGIKVHAFGSIVTGLGIKVSDLDCYVELPSWLSPPEKSFVFKAKNIFKQEPWKFQQLLAISYAKVPILKFYHTPTQCNCDLSFSNPTGIQNSKLISYFLNLDVRVLKLAVLIKYWSKIHDLTGTNLMPSYCLTLMLIFYLQQIGLVPPVITLQQNSAELLINNWNLAFNELEHQISTDQTLFQLLEGFFKFYHTFKFDKYVISLYLGCAIERELFVDVKTVPLEFSFYHRNISQNLCQQLRLDTAMCVQDPFEQSRNCAVRVHPKLFQHVMNKFRNAVSDFDNNHEKAVLKKLLFRTIDNPPPVSRDGHRVRLKGVQKRFNNNKNKFQLNQRNKQNVQHLKSQLQKKQQTQT</sequence>
<dbReference type="Proteomes" id="UP000007151">
    <property type="component" value="Unassembled WGS sequence"/>
</dbReference>
<dbReference type="Gene3D" id="3.30.460.10">
    <property type="entry name" value="Beta Polymerase, domain 2"/>
    <property type="match status" value="1"/>
</dbReference>
<dbReference type="PANTHER" id="PTHR12271:SF66">
    <property type="entry name" value="TERMINAL URIDYLYLTRANSFERASE TAILOR"/>
    <property type="match status" value="1"/>
</dbReference>
<gene>
    <name evidence="2" type="ORF">KGM_203578</name>
</gene>
<dbReference type="GO" id="GO:0031123">
    <property type="term" value="P:RNA 3'-end processing"/>
    <property type="evidence" value="ECO:0007669"/>
    <property type="project" value="TreeGrafter"/>
</dbReference>
<reference evidence="2 3" key="1">
    <citation type="journal article" date="2011" name="Cell">
        <title>The monarch butterfly genome yields insights into long-distance migration.</title>
        <authorList>
            <person name="Zhan S."/>
            <person name="Merlin C."/>
            <person name="Boore J.L."/>
            <person name="Reppert S.M."/>
        </authorList>
    </citation>
    <scope>NUCLEOTIDE SEQUENCE [LARGE SCALE GENOMIC DNA]</scope>
    <source>
        <strain evidence="2">F-2</strain>
    </source>
</reference>
<dbReference type="KEGG" id="dpl:KGM_203578"/>
<dbReference type="AlphaFoldDB" id="A0A212FKI0"/>
<dbReference type="OrthoDB" id="407432at2759"/>
<accession>A0A212FKI0</accession>
<dbReference type="Pfam" id="PF22600">
    <property type="entry name" value="MTPAP-like_central"/>
    <property type="match status" value="1"/>
</dbReference>
<comment type="caution">
    <text evidence="2">The sequence shown here is derived from an EMBL/GenBank/DDBJ whole genome shotgun (WGS) entry which is preliminary data.</text>
</comment>
<proteinExistence type="predicted"/>
<keyword evidence="2" id="KW-0548">Nucleotidyltransferase</keyword>
<dbReference type="SUPFAM" id="SSF81631">
    <property type="entry name" value="PAP/OAS1 substrate-binding domain"/>
    <property type="match status" value="1"/>
</dbReference>
<dbReference type="CDD" id="cd05402">
    <property type="entry name" value="NT_PAP_TUTase"/>
    <property type="match status" value="1"/>
</dbReference>
<keyword evidence="2" id="KW-0808">Transferase</keyword>
<dbReference type="EMBL" id="AGBW02008030">
    <property type="protein sequence ID" value="OWR54255.1"/>
    <property type="molecule type" value="Genomic_DNA"/>
</dbReference>
<dbReference type="eggNOG" id="KOG2277">
    <property type="taxonomic scope" value="Eukaryota"/>
</dbReference>
<name>A0A212FKI0_DANPL</name>
<protein>
    <submittedName>
        <fullName evidence="2">U6 snRNA-specific terminal uridylyltransferase 1</fullName>
    </submittedName>
</protein>
<organism evidence="2 3">
    <name type="scientific">Danaus plexippus plexippus</name>
    <dbReference type="NCBI Taxonomy" id="278856"/>
    <lineage>
        <taxon>Eukaryota</taxon>
        <taxon>Metazoa</taxon>
        <taxon>Ecdysozoa</taxon>
        <taxon>Arthropoda</taxon>
        <taxon>Hexapoda</taxon>
        <taxon>Insecta</taxon>
        <taxon>Pterygota</taxon>
        <taxon>Neoptera</taxon>
        <taxon>Endopterygota</taxon>
        <taxon>Lepidoptera</taxon>
        <taxon>Glossata</taxon>
        <taxon>Ditrysia</taxon>
        <taxon>Papilionoidea</taxon>
        <taxon>Nymphalidae</taxon>
        <taxon>Danainae</taxon>
        <taxon>Danaini</taxon>
        <taxon>Danaina</taxon>
        <taxon>Danaus</taxon>
        <taxon>Danaus</taxon>
    </lineage>
</organism>
<dbReference type="InterPro" id="IPR043519">
    <property type="entry name" value="NT_sf"/>
</dbReference>
<dbReference type="Gene3D" id="1.10.1410.10">
    <property type="match status" value="1"/>
</dbReference>
<dbReference type="GO" id="GO:0046872">
    <property type="term" value="F:metal ion binding"/>
    <property type="evidence" value="ECO:0007669"/>
    <property type="project" value="UniProtKB-KW"/>
</dbReference>
<dbReference type="GO" id="GO:0050265">
    <property type="term" value="F:RNA uridylyltransferase activity"/>
    <property type="evidence" value="ECO:0007669"/>
    <property type="project" value="TreeGrafter"/>
</dbReference>
<dbReference type="SUPFAM" id="SSF81301">
    <property type="entry name" value="Nucleotidyltransferase"/>
    <property type="match status" value="1"/>
</dbReference>
<evidence type="ECO:0000313" key="3">
    <source>
        <dbReference type="Proteomes" id="UP000007151"/>
    </source>
</evidence>
<dbReference type="PANTHER" id="PTHR12271">
    <property type="entry name" value="POLY A POLYMERASE CID PAP -RELATED"/>
    <property type="match status" value="1"/>
</dbReference>
<dbReference type="STRING" id="278856.A0A212FKI0"/>
<dbReference type="InterPro" id="IPR054708">
    <property type="entry name" value="MTPAP-like_central"/>
</dbReference>
<feature type="domain" description="Poly(A) RNA polymerase mitochondrial-like central palm" evidence="1">
    <location>
        <begin position="19"/>
        <end position="153"/>
    </location>
</feature>
<evidence type="ECO:0000313" key="2">
    <source>
        <dbReference type="EMBL" id="OWR54255.1"/>
    </source>
</evidence>
<dbReference type="GO" id="GO:1990817">
    <property type="term" value="F:poly(A) RNA polymerase activity"/>
    <property type="evidence" value="ECO:0007669"/>
    <property type="project" value="UniProtKB-ARBA"/>
</dbReference>
<keyword evidence="3" id="KW-1185">Reference proteome</keyword>
<evidence type="ECO:0000259" key="1">
    <source>
        <dbReference type="Pfam" id="PF22600"/>
    </source>
</evidence>